<evidence type="ECO:0000259" key="2">
    <source>
        <dbReference type="Pfam" id="PF08327"/>
    </source>
</evidence>
<dbReference type="Pfam" id="PF08327">
    <property type="entry name" value="AHSA1"/>
    <property type="match status" value="1"/>
</dbReference>
<gene>
    <name evidence="3" type="ORF">AY601_2173</name>
</gene>
<evidence type="ECO:0000313" key="4">
    <source>
        <dbReference type="Proteomes" id="UP000071561"/>
    </source>
</evidence>
<evidence type="ECO:0000256" key="1">
    <source>
        <dbReference type="ARBA" id="ARBA00006817"/>
    </source>
</evidence>
<dbReference type="Proteomes" id="UP000071561">
    <property type="component" value="Chromosome"/>
</dbReference>
<protein>
    <submittedName>
        <fullName evidence="3">ATPase</fullName>
    </submittedName>
</protein>
<dbReference type="SUPFAM" id="SSF55961">
    <property type="entry name" value="Bet v1-like"/>
    <property type="match status" value="1"/>
</dbReference>
<proteinExistence type="inferred from homology"/>
<name>A0A127VCI4_9SPHI</name>
<dbReference type="InterPro" id="IPR023393">
    <property type="entry name" value="START-like_dom_sf"/>
</dbReference>
<dbReference type="AlphaFoldDB" id="A0A127VCI4"/>
<reference evidence="3 4" key="1">
    <citation type="submission" date="2016-03" db="EMBL/GenBank/DDBJ databases">
        <title>Complete genome sequence of Pedobacter cryoconitis PAMC 27485.</title>
        <authorList>
            <person name="Lee J."/>
            <person name="Kim O.-S."/>
        </authorList>
    </citation>
    <scope>NUCLEOTIDE SEQUENCE [LARGE SCALE GENOMIC DNA]</scope>
    <source>
        <strain evidence="3 4">PAMC 27485</strain>
    </source>
</reference>
<dbReference type="Gene3D" id="3.30.530.20">
    <property type="match status" value="1"/>
</dbReference>
<evidence type="ECO:0000313" key="3">
    <source>
        <dbReference type="EMBL" id="AMP99073.1"/>
    </source>
</evidence>
<dbReference type="RefSeq" id="WP_068400464.1">
    <property type="nucleotide sequence ID" value="NZ_CP014504.1"/>
</dbReference>
<dbReference type="CDD" id="cd07814">
    <property type="entry name" value="SRPBCC_CalC_Aha1-like"/>
    <property type="match status" value="1"/>
</dbReference>
<dbReference type="KEGG" id="pcm:AY601_2173"/>
<dbReference type="PATRIC" id="fig|188932.3.peg.2276"/>
<sequence>MTKREAVFSKDMENKKVSVVRLFDAPLAQVWKAWTTAEILDQWWAPKPYKAETGHMDFREGGQWLYCMVGPEGDKTWCRVDYHTIDPQKSITSMVVFCDAQGNENPDFPKVNWKKEFSQQDSKLTQVDVEITFEQTTNMELLLKMGFEGGFTAGLNNLDEYLENL</sequence>
<dbReference type="InterPro" id="IPR013538">
    <property type="entry name" value="ASHA1/2-like_C"/>
</dbReference>
<keyword evidence="4" id="KW-1185">Reference proteome</keyword>
<feature type="domain" description="Activator of Hsp90 ATPase homologue 1/2-like C-terminal" evidence="2">
    <location>
        <begin position="24"/>
        <end position="163"/>
    </location>
</feature>
<organism evidence="3 4">
    <name type="scientific">Pedobacter cryoconitis</name>
    <dbReference type="NCBI Taxonomy" id="188932"/>
    <lineage>
        <taxon>Bacteria</taxon>
        <taxon>Pseudomonadati</taxon>
        <taxon>Bacteroidota</taxon>
        <taxon>Sphingobacteriia</taxon>
        <taxon>Sphingobacteriales</taxon>
        <taxon>Sphingobacteriaceae</taxon>
        <taxon>Pedobacter</taxon>
    </lineage>
</organism>
<dbReference type="OrthoDB" id="9795306at2"/>
<accession>A0A127VCI4</accession>
<comment type="similarity">
    <text evidence="1">Belongs to the AHA1 family.</text>
</comment>
<dbReference type="EMBL" id="CP014504">
    <property type="protein sequence ID" value="AMP99073.1"/>
    <property type="molecule type" value="Genomic_DNA"/>
</dbReference>